<keyword evidence="2" id="KW-1185">Reference proteome</keyword>
<dbReference type="AlphaFoldDB" id="A0AAI8YDD3"/>
<protein>
    <submittedName>
        <fullName evidence="1">Uu.00g034780.m01.CDS01</fullName>
    </submittedName>
</protein>
<name>A0AAI8YDD3_9PEZI</name>
<accession>A0AAI8YDD3</accession>
<organism evidence="1 2">
    <name type="scientific">Anthostomella pinea</name>
    <dbReference type="NCBI Taxonomy" id="933095"/>
    <lineage>
        <taxon>Eukaryota</taxon>
        <taxon>Fungi</taxon>
        <taxon>Dikarya</taxon>
        <taxon>Ascomycota</taxon>
        <taxon>Pezizomycotina</taxon>
        <taxon>Sordariomycetes</taxon>
        <taxon>Xylariomycetidae</taxon>
        <taxon>Xylariales</taxon>
        <taxon>Xylariaceae</taxon>
        <taxon>Anthostomella</taxon>
    </lineage>
</organism>
<gene>
    <name evidence="1" type="ORF">KHLLAP_LOCUS1093</name>
</gene>
<dbReference type="Proteomes" id="UP001295740">
    <property type="component" value="Unassembled WGS sequence"/>
</dbReference>
<reference evidence="1" key="1">
    <citation type="submission" date="2023-10" db="EMBL/GenBank/DDBJ databases">
        <authorList>
            <person name="Hackl T."/>
        </authorList>
    </citation>
    <scope>NUCLEOTIDE SEQUENCE</scope>
</reference>
<evidence type="ECO:0000313" key="2">
    <source>
        <dbReference type="Proteomes" id="UP001295740"/>
    </source>
</evidence>
<dbReference type="EMBL" id="CAUWAG010000003">
    <property type="protein sequence ID" value="CAJ2500625.1"/>
    <property type="molecule type" value="Genomic_DNA"/>
</dbReference>
<evidence type="ECO:0000313" key="1">
    <source>
        <dbReference type="EMBL" id="CAJ2500625.1"/>
    </source>
</evidence>
<comment type="caution">
    <text evidence="1">The sequence shown here is derived from an EMBL/GenBank/DDBJ whole genome shotgun (WGS) entry which is preliminary data.</text>
</comment>
<sequence>MYDATDADTSNFMAYLRVFLTHPMWSRDLGRLRYVLQMAVSVTVEGHVDPICSGPAHEESVGDVWPHLSSQEDLGKLQCRDYLKDNSGRDPAMGVVTQLNASKVLGNTLSTLAHRVIFKKHHGDSLKKIRPLDFDEVQLLFTGHAASETLP</sequence>
<proteinExistence type="predicted"/>